<dbReference type="EMBL" id="MASR01000002">
    <property type="protein sequence ID" value="OFE11345.1"/>
    <property type="molecule type" value="Genomic_DNA"/>
</dbReference>
<feature type="transmembrane region" description="Helical" evidence="2">
    <location>
        <begin position="274"/>
        <end position="295"/>
    </location>
</feature>
<dbReference type="OrthoDB" id="147125at2"/>
<evidence type="ECO:0008006" key="5">
    <source>
        <dbReference type="Google" id="ProtNLM"/>
    </source>
</evidence>
<feature type="transmembrane region" description="Helical" evidence="2">
    <location>
        <begin position="20"/>
        <end position="44"/>
    </location>
</feature>
<reference evidence="4" key="1">
    <citation type="submission" date="2016-07" db="EMBL/GenBank/DDBJ databases">
        <authorList>
            <person name="Florea S."/>
            <person name="Webb J.S."/>
            <person name="Jaromczyk J."/>
            <person name="Schardl C.L."/>
        </authorList>
    </citation>
    <scope>NUCLEOTIDE SEQUENCE [LARGE SCALE GENOMIC DNA]</scope>
    <source>
        <strain evidence="4">KCTC 42131</strain>
    </source>
</reference>
<dbReference type="InterPro" id="IPR013416">
    <property type="entry name" value="CHP02587_IM"/>
</dbReference>
<dbReference type="NCBIfam" id="TIGR02587">
    <property type="entry name" value="TIGR02587 family membrane protein"/>
    <property type="match status" value="1"/>
</dbReference>
<protein>
    <recommendedName>
        <fullName evidence="5">TIGR02587 family membrane protein</fullName>
    </recommendedName>
</protein>
<proteinExistence type="predicted"/>
<keyword evidence="4" id="KW-1185">Reference proteome</keyword>
<keyword evidence="2" id="KW-1133">Transmembrane helix</keyword>
<sequence>MSPTRDSPETEAPQPGWMGVGRAIGGAVVFGLPLMMTMEMWWLGFYIDPVRLIVLIVVSLPLLVGVSSLIGFTASRNLTDNIIDVFVAYGFGFVVSGIVLYLFSVAASDYPAGINFTAVMLQTVPASLGALLARSELGRGEHDRTAGKSAIDRLVVLAIGALFLALNVAPTEEIHLIANRMTPWHQLALFSTTLLVMYIFTVASSVAESREPDSYQSEQDNTEAKESKSSQGGKQQTHIDYLRYTCIAFVVALAASALMLWVFDHFDGLASAQILANVVVLLFPAGIGAAAARFII</sequence>
<evidence type="ECO:0000256" key="2">
    <source>
        <dbReference type="SAM" id="Phobius"/>
    </source>
</evidence>
<name>A0A1E8CG62_9GAMM</name>
<accession>A0A1E8CG62</accession>
<feature type="transmembrane region" description="Helical" evidence="2">
    <location>
        <begin position="154"/>
        <end position="171"/>
    </location>
</feature>
<feature type="transmembrane region" description="Helical" evidence="2">
    <location>
        <begin position="241"/>
        <end position="262"/>
    </location>
</feature>
<dbReference type="AlphaFoldDB" id="A0A1E8CG62"/>
<keyword evidence="2" id="KW-0472">Membrane</keyword>
<organism evidence="3 4">
    <name type="scientific">Pseudohongiella acticola</name>
    <dbReference type="NCBI Taxonomy" id="1524254"/>
    <lineage>
        <taxon>Bacteria</taxon>
        <taxon>Pseudomonadati</taxon>
        <taxon>Pseudomonadota</taxon>
        <taxon>Gammaproteobacteria</taxon>
        <taxon>Pseudomonadales</taxon>
        <taxon>Pseudohongiellaceae</taxon>
        <taxon>Pseudohongiella</taxon>
    </lineage>
</organism>
<feature type="transmembrane region" description="Helical" evidence="2">
    <location>
        <begin position="112"/>
        <end position="133"/>
    </location>
</feature>
<evidence type="ECO:0000313" key="3">
    <source>
        <dbReference type="EMBL" id="OFE11345.1"/>
    </source>
</evidence>
<dbReference type="Pfam" id="PF09622">
    <property type="entry name" value="DUF2391"/>
    <property type="match status" value="1"/>
</dbReference>
<dbReference type="InterPro" id="IPR024464">
    <property type="entry name" value="DUF2391"/>
</dbReference>
<evidence type="ECO:0000313" key="4">
    <source>
        <dbReference type="Proteomes" id="UP000175669"/>
    </source>
</evidence>
<feature type="transmembrane region" description="Helical" evidence="2">
    <location>
        <begin position="183"/>
        <end position="207"/>
    </location>
</feature>
<feature type="transmembrane region" description="Helical" evidence="2">
    <location>
        <begin position="50"/>
        <end position="74"/>
    </location>
</feature>
<feature type="region of interest" description="Disordered" evidence="1">
    <location>
        <begin position="211"/>
        <end position="232"/>
    </location>
</feature>
<dbReference type="RefSeq" id="WP_070118501.1">
    <property type="nucleotide sequence ID" value="NZ_CAXATG010000005.1"/>
</dbReference>
<keyword evidence="2" id="KW-0812">Transmembrane</keyword>
<feature type="transmembrane region" description="Helical" evidence="2">
    <location>
        <begin position="86"/>
        <end position="106"/>
    </location>
</feature>
<dbReference type="Proteomes" id="UP000175669">
    <property type="component" value="Unassembled WGS sequence"/>
</dbReference>
<gene>
    <name evidence="3" type="ORF">PHACT_12360</name>
</gene>
<comment type="caution">
    <text evidence="3">The sequence shown here is derived from an EMBL/GenBank/DDBJ whole genome shotgun (WGS) entry which is preliminary data.</text>
</comment>
<evidence type="ECO:0000256" key="1">
    <source>
        <dbReference type="SAM" id="MobiDB-lite"/>
    </source>
</evidence>
<dbReference type="STRING" id="1524254.PHACT_12360"/>